<dbReference type="OrthoDB" id="2958217at2759"/>
<dbReference type="GeneID" id="63848127"/>
<reference evidence="3" key="1">
    <citation type="submission" date="2020-01" db="EMBL/GenBank/DDBJ databases">
        <authorList>
            <consortium name="DOE Joint Genome Institute"/>
            <person name="Haridas S."/>
            <person name="Albert R."/>
            <person name="Binder M."/>
            <person name="Bloem J."/>
            <person name="Labutti K."/>
            <person name="Salamov A."/>
            <person name="Andreopoulos B."/>
            <person name="Baker S.E."/>
            <person name="Barry K."/>
            <person name="Bills G."/>
            <person name="Bluhm B.H."/>
            <person name="Cannon C."/>
            <person name="Castanera R."/>
            <person name="Culley D.E."/>
            <person name="Daum C."/>
            <person name="Ezra D."/>
            <person name="Gonzalez J.B."/>
            <person name="Henrissat B."/>
            <person name="Kuo A."/>
            <person name="Liang C."/>
            <person name="Lipzen A."/>
            <person name="Lutzoni F."/>
            <person name="Magnuson J."/>
            <person name="Mondo S."/>
            <person name="Nolan M."/>
            <person name="Ohm R."/>
            <person name="Pangilinan J."/>
            <person name="Park H.-J."/>
            <person name="Ramirez L."/>
            <person name="Alfaro M."/>
            <person name="Sun H."/>
            <person name="Tritt A."/>
            <person name="Yoshinaga Y."/>
            <person name="Zwiers L.-H."/>
            <person name="Turgeon B.G."/>
            <person name="Goodwin S.B."/>
            <person name="Spatafora J.W."/>
            <person name="Crous P.W."/>
            <person name="Grigoriev I.V."/>
        </authorList>
    </citation>
    <scope>NUCLEOTIDE SEQUENCE</scope>
    <source>
        <strain evidence="3">CBS 394.84</strain>
    </source>
</reference>
<evidence type="ECO:0000259" key="2">
    <source>
        <dbReference type="Pfam" id="PF06985"/>
    </source>
</evidence>
<evidence type="ECO:0000313" key="4">
    <source>
        <dbReference type="Proteomes" id="UP000800039"/>
    </source>
</evidence>
<feature type="region of interest" description="Disordered" evidence="1">
    <location>
        <begin position="1"/>
        <end position="24"/>
    </location>
</feature>
<accession>A0A9P4GMR2</accession>
<protein>
    <submittedName>
        <fullName evidence="3">HET-domain-containing protein</fullName>
    </submittedName>
</protein>
<dbReference type="PANTHER" id="PTHR33112:SF16">
    <property type="entry name" value="HETEROKARYON INCOMPATIBILITY DOMAIN-CONTAINING PROTEIN"/>
    <property type="match status" value="1"/>
</dbReference>
<gene>
    <name evidence="3" type="ORF">K460DRAFT_333325</name>
</gene>
<dbReference type="InterPro" id="IPR010730">
    <property type="entry name" value="HET"/>
</dbReference>
<dbReference type="Proteomes" id="UP000800039">
    <property type="component" value="Unassembled WGS sequence"/>
</dbReference>
<dbReference type="EMBL" id="ML976615">
    <property type="protein sequence ID" value="KAF1847870.1"/>
    <property type="molecule type" value="Genomic_DNA"/>
</dbReference>
<dbReference type="RefSeq" id="XP_040790433.1">
    <property type="nucleotide sequence ID" value="XM_040930875.1"/>
</dbReference>
<feature type="compositionally biased region" description="Basic and acidic residues" evidence="1">
    <location>
        <begin position="1"/>
        <end position="17"/>
    </location>
</feature>
<comment type="caution">
    <text evidence="3">The sequence shown here is derived from an EMBL/GenBank/DDBJ whole genome shotgun (WGS) entry which is preliminary data.</text>
</comment>
<dbReference type="PANTHER" id="PTHR33112">
    <property type="entry name" value="DOMAIN PROTEIN, PUTATIVE-RELATED"/>
    <property type="match status" value="1"/>
</dbReference>
<sequence>MNQDLRTEPWNVREDSFPTKPIPKNTGDIEVAKISSAWLDACRHHHVTCEAIDEARQSDYYPNRLLDIGNLESHILRLIHTKEELPAKGNRYATLSHCWGDDVSFIRLTDENMASLNNEIRPQCPPKSFTDAVITCRRLRIRYLWIDSLCIQQSGLGSEVDWQIHVAMMHTIYANGVLNLAIAHASSPDQGAFVDRDSSFIKTAFVYAPGQCCLVTISVGRYDSSTSLFRQPLFKRGWVFQERLMTPRMLIFGDDRVYWECHERTLNEYLPTGLPDSAKIFDDELSTLHVHWYTLMGYYSRTELTYPEKDKLAAVAAIARRFGCVIPGRYCAGLFESDIPIGLLWYQIIADQDRSPRYRAPTWSWASVDGSTIFNSARYAHKRGRIHYRTLANVESIAIELKEPRNPFGQVLSAELVIRGTIIQLPAVELDCLINSDCSGDSQGNGSYQNLLGLCIMDAEQQGDVHLYSIDGIILSHVGLDTYKRIGKFKGDGYPNSGPFPIEDHERRTITIV</sequence>
<feature type="domain" description="Heterokaryon incompatibility" evidence="2">
    <location>
        <begin position="92"/>
        <end position="242"/>
    </location>
</feature>
<dbReference type="Pfam" id="PF06985">
    <property type="entry name" value="HET"/>
    <property type="match status" value="1"/>
</dbReference>
<evidence type="ECO:0000313" key="3">
    <source>
        <dbReference type="EMBL" id="KAF1847870.1"/>
    </source>
</evidence>
<keyword evidence="4" id="KW-1185">Reference proteome</keyword>
<proteinExistence type="predicted"/>
<name>A0A9P4GMR2_9PLEO</name>
<evidence type="ECO:0000256" key="1">
    <source>
        <dbReference type="SAM" id="MobiDB-lite"/>
    </source>
</evidence>
<organism evidence="3 4">
    <name type="scientific">Cucurbitaria berberidis CBS 394.84</name>
    <dbReference type="NCBI Taxonomy" id="1168544"/>
    <lineage>
        <taxon>Eukaryota</taxon>
        <taxon>Fungi</taxon>
        <taxon>Dikarya</taxon>
        <taxon>Ascomycota</taxon>
        <taxon>Pezizomycotina</taxon>
        <taxon>Dothideomycetes</taxon>
        <taxon>Pleosporomycetidae</taxon>
        <taxon>Pleosporales</taxon>
        <taxon>Pleosporineae</taxon>
        <taxon>Cucurbitariaceae</taxon>
        <taxon>Cucurbitaria</taxon>
    </lineage>
</organism>
<dbReference type="AlphaFoldDB" id="A0A9P4GMR2"/>